<dbReference type="GO" id="GO:0008270">
    <property type="term" value="F:zinc ion binding"/>
    <property type="evidence" value="ECO:0007669"/>
    <property type="project" value="UniProtKB-KW"/>
</dbReference>
<name>A0AAU9Y1A9_9CNID</name>
<proteinExistence type="predicted"/>
<dbReference type="AlphaFoldDB" id="A0AAU9Y1A9"/>
<evidence type="ECO:0000313" key="5">
    <source>
        <dbReference type="EMBL" id="CAH3164246.1"/>
    </source>
</evidence>
<keyword evidence="6" id="KW-1185">Reference proteome</keyword>
<evidence type="ECO:0000256" key="1">
    <source>
        <dbReference type="ARBA" id="ARBA00022771"/>
    </source>
</evidence>
<dbReference type="InterPro" id="IPR001841">
    <property type="entry name" value="Znf_RING"/>
</dbReference>
<dbReference type="PROSITE" id="PS50089">
    <property type="entry name" value="ZF_RING_2"/>
    <property type="match status" value="1"/>
</dbReference>
<feature type="domain" description="RING-type" evidence="4">
    <location>
        <begin position="595"/>
        <end position="631"/>
    </location>
</feature>
<organism evidence="5 6">
    <name type="scientific">Pocillopora meandrina</name>
    <dbReference type="NCBI Taxonomy" id="46732"/>
    <lineage>
        <taxon>Eukaryota</taxon>
        <taxon>Metazoa</taxon>
        <taxon>Cnidaria</taxon>
        <taxon>Anthozoa</taxon>
        <taxon>Hexacorallia</taxon>
        <taxon>Scleractinia</taxon>
        <taxon>Astrocoeniina</taxon>
        <taxon>Pocilloporidae</taxon>
        <taxon>Pocillopora</taxon>
    </lineage>
</organism>
<evidence type="ECO:0000256" key="3">
    <source>
        <dbReference type="PROSITE-ProRule" id="PRU00175"/>
    </source>
</evidence>
<protein>
    <recommendedName>
        <fullName evidence="4">RING-type domain-containing protein</fullName>
    </recommendedName>
</protein>
<accession>A0AAU9Y1A9</accession>
<dbReference type="EMBL" id="CALNXJ010000101">
    <property type="protein sequence ID" value="CAH3164246.1"/>
    <property type="molecule type" value="Genomic_DNA"/>
</dbReference>
<gene>
    <name evidence="5" type="ORF">PMEA_00002178</name>
</gene>
<evidence type="ECO:0000259" key="4">
    <source>
        <dbReference type="PROSITE" id="PS50089"/>
    </source>
</evidence>
<sequence>MTEEIALVKKKIYDDIVVNKAETVYDPDSFREFCISAGATKLFDTILDSVTGSRHSTDHIHLNKKRVVSFIYNLCYCLSQTCNPLQMDHALYLKSNLINQEGIETEHIMGHACSRRTLNNVMHKMSQSHFKSFEDFITTATDRKWLIVLIIDDFTAIHTKRRPQEEKLSEAKTMCTIVVKALKDIPAVPVTHALCTHDQNGIDIEACIQLITAASSMHNISESYRHRIHIHQYCDSDNVRTMRKMDDLHLLDFVELRLKSKRDFDTAYDVAMHTGLAAYLKKFIFFSQEIGHANFISSILSLVPTIGPLHISLNSREHIVHSYHPFFKTVYETIFPRSKLADNPKPWRISLILEIVYGGWTLICRTVMSKFSRFKDAEYGTLFTLLDSYIPLVLSIYRISFKLNNFSEYFRAMIRIWIMFTCLQRRHYNKAPLIWINMCSHWGKHAPQLYNLIRNYIAIFDEYPVENTHSILRSQTKGSDSADELRKKAKSIFQSKGKQSHYRSFFTTPKQFSFSHNQLRLLKVRCAQALSSMFIKISQSPGQSQFSSNNSCNTSVPTHVTLPTMSPNKNMKMTVLPLGYHCDIKPDQTKKCDLPLCNISSQDEDWTLLHGCFHSFHDVCLNGSTSCPLCKEFLKKK</sequence>
<keyword evidence="2" id="KW-0862">Zinc</keyword>
<reference evidence="5 6" key="1">
    <citation type="submission" date="2022-05" db="EMBL/GenBank/DDBJ databases">
        <authorList>
            <consortium name="Genoscope - CEA"/>
            <person name="William W."/>
        </authorList>
    </citation>
    <scope>NUCLEOTIDE SEQUENCE [LARGE SCALE GENOMIC DNA]</scope>
</reference>
<keyword evidence="1 3" id="KW-0863">Zinc-finger</keyword>
<evidence type="ECO:0000313" key="6">
    <source>
        <dbReference type="Proteomes" id="UP001159428"/>
    </source>
</evidence>
<comment type="caution">
    <text evidence="5">The sequence shown here is derived from an EMBL/GenBank/DDBJ whole genome shotgun (WGS) entry which is preliminary data.</text>
</comment>
<dbReference type="Proteomes" id="UP001159428">
    <property type="component" value="Unassembled WGS sequence"/>
</dbReference>
<evidence type="ECO:0000256" key="2">
    <source>
        <dbReference type="ARBA" id="ARBA00022833"/>
    </source>
</evidence>
<keyword evidence="1 3" id="KW-0479">Metal-binding</keyword>